<gene>
    <name evidence="1" type="ORF">ATSB10_03880</name>
</gene>
<protein>
    <submittedName>
        <fullName evidence="1">Uncharacterized protein</fullName>
    </submittedName>
</protein>
<proteinExistence type="predicted"/>
<dbReference type="EMBL" id="CP014841">
    <property type="protein sequence ID" value="AND67842.1"/>
    <property type="molecule type" value="Genomic_DNA"/>
</dbReference>
<dbReference type="PATRIC" id="fig|445710.3.peg.387"/>
<evidence type="ECO:0000313" key="1">
    <source>
        <dbReference type="EMBL" id="AND67842.1"/>
    </source>
</evidence>
<evidence type="ECO:0000313" key="2">
    <source>
        <dbReference type="Proteomes" id="UP000077255"/>
    </source>
</evidence>
<accession>A0A160MYU9</accession>
<name>A0A160MYU9_9GAMM</name>
<dbReference type="Proteomes" id="UP000077255">
    <property type="component" value="Chromosome"/>
</dbReference>
<sequence length="190" mass="21046">MSVWEITHFLTNTVALVGASSEMQFDPDLSESFWAQFENRVPGAPLHWNARPELAVLPKEGRRKLPPRADVSPFTATGLVVNEKVHTALGDLLARFGQLLEINVDGKTEYYYNVTNVLSCIDRKHSEFDGPYAEVPVFLGSQVPSVPCIFIEPAIHGRIFVNDAAKNAMAEIIVANKISGLDFKRCDTSD</sequence>
<organism evidence="1 2">
    <name type="scientific">Dyella thiooxydans</name>
    <dbReference type="NCBI Taxonomy" id="445710"/>
    <lineage>
        <taxon>Bacteria</taxon>
        <taxon>Pseudomonadati</taxon>
        <taxon>Pseudomonadota</taxon>
        <taxon>Gammaproteobacteria</taxon>
        <taxon>Lysobacterales</taxon>
        <taxon>Rhodanobacteraceae</taxon>
        <taxon>Dyella</taxon>
    </lineage>
</organism>
<dbReference type="RefSeq" id="WP_063670169.1">
    <property type="nucleotide sequence ID" value="NZ_CP014841.1"/>
</dbReference>
<dbReference type="KEGG" id="dtx:ATSB10_03880"/>
<keyword evidence="2" id="KW-1185">Reference proteome</keyword>
<dbReference type="AlphaFoldDB" id="A0A160MYU9"/>
<reference evidence="1 2" key="1">
    <citation type="submission" date="2016-02" db="EMBL/GenBank/DDBJ databases">
        <title>Complete genome sequencing and analysis of ATSB10, Dyella thiooxydans isolated from rhizosphere soil of sunflower (Helianthus annuus L.).</title>
        <authorList>
            <person name="Lee Y."/>
            <person name="Hwangbo K."/>
            <person name="Chung H."/>
            <person name="Yoo J."/>
            <person name="Kim K.Y."/>
            <person name="Sa T.M."/>
            <person name="Um Y."/>
            <person name="Madhaiyan M."/>
        </authorList>
    </citation>
    <scope>NUCLEOTIDE SEQUENCE [LARGE SCALE GENOMIC DNA]</scope>
    <source>
        <strain evidence="1 2">ATSB10</strain>
    </source>
</reference>
<dbReference type="OrthoDB" id="5950490at2"/>